<reference evidence="1 2" key="1">
    <citation type="submission" date="2011-10" db="EMBL/GenBank/DDBJ databases">
        <title>Genome sequence of Gluconobacter morbifer G707, isolated from Drosophila gut.</title>
        <authorList>
            <person name="Lee W.-J."/>
            <person name="Kim E.-K."/>
        </authorList>
    </citation>
    <scope>NUCLEOTIDE SEQUENCE [LARGE SCALE GENOMIC DNA]</scope>
    <source>
        <strain evidence="1 2">G707</strain>
    </source>
</reference>
<evidence type="ECO:0000313" key="1">
    <source>
        <dbReference type="EMBL" id="EHH67489.1"/>
    </source>
</evidence>
<gene>
    <name evidence="1" type="ORF">GMO_24840</name>
</gene>
<protein>
    <submittedName>
        <fullName evidence="1">Ornithine cyclodeaminase</fullName>
    </submittedName>
</protein>
<dbReference type="SUPFAM" id="SSF51735">
    <property type="entry name" value="NAD(P)-binding Rossmann-fold domains"/>
    <property type="match status" value="1"/>
</dbReference>
<dbReference type="AlphaFoldDB" id="G6XL61"/>
<dbReference type="InterPro" id="IPR036291">
    <property type="entry name" value="NAD(P)-bd_dom_sf"/>
</dbReference>
<dbReference type="Proteomes" id="UP000004949">
    <property type="component" value="Unassembled WGS sequence"/>
</dbReference>
<proteinExistence type="predicted"/>
<name>G6XL61_9PROT</name>
<dbReference type="EMBL" id="AGQV01000010">
    <property type="protein sequence ID" value="EHH67489.1"/>
    <property type="molecule type" value="Genomic_DNA"/>
</dbReference>
<keyword evidence="2" id="KW-1185">Reference proteome</keyword>
<accession>G6XL61</accession>
<dbReference type="STRING" id="1088869.GMO_24840"/>
<sequence length="64" mass="6883">MGAPSEAGDFIQAGTDWKQVRSLAEMLQTQRPVSRPVFFKSVGCAAWDLAACRLVRASLADGTI</sequence>
<dbReference type="PATRIC" id="fig|1088869.3.peg.2476"/>
<dbReference type="eggNOG" id="COG2423">
    <property type="taxonomic scope" value="Bacteria"/>
</dbReference>
<comment type="caution">
    <text evidence="1">The sequence shown here is derived from an EMBL/GenBank/DDBJ whole genome shotgun (WGS) entry which is preliminary data.</text>
</comment>
<evidence type="ECO:0000313" key="2">
    <source>
        <dbReference type="Proteomes" id="UP000004949"/>
    </source>
</evidence>
<organism evidence="1 2">
    <name type="scientific">Gluconobacter morbifer G707</name>
    <dbReference type="NCBI Taxonomy" id="1088869"/>
    <lineage>
        <taxon>Bacteria</taxon>
        <taxon>Pseudomonadati</taxon>
        <taxon>Pseudomonadota</taxon>
        <taxon>Alphaproteobacteria</taxon>
        <taxon>Acetobacterales</taxon>
        <taxon>Acetobacteraceae</taxon>
        <taxon>Gluconobacter</taxon>
    </lineage>
</organism>